<accession>A0A0D1YC84</accession>
<dbReference type="Proteomes" id="UP000053599">
    <property type="component" value="Unassembled WGS sequence"/>
</dbReference>
<feature type="compositionally biased region" description="Basic and acidic residues" evidence="7">
    <location>
        <begin position="240"/>
        <end position="250"/>
    </location>
</feature>
<evidence type="ECO:0000256" key="2">
    <source>
        <dbReference type="ARBA" id="ARBA00009154"/>
    </source>
</evidence>
<dbReference type="STRING" id="1016849.A0A0D1YC84"/>
<keyword evidence="4 6" id="KW-0694">RNA-binding</keyword>
<reference evidence="8 9" key="1">
    <citation type="submission" date="2015-01" db="EMBL/GenBank/DDBJ databases">
        <title>The Genome Sequence of Exophiala sideris CBS121828.</title>
        <authorList>
            <consortium name="The Broad Institute Genomics Platform"/>
            <person name="Cuomo C."/>
            <person name="de Hoog S."/>
            <person name="Gorbushina A."/>
            <person name="Stielow B."/>
            <person name="Teixiera M."/>
            <person name="Abouelleil A."/>
            <person name="Chapman S.B."/>
            <person name="Priest M."/>
            <person name="Young S.K."/>
            <person name="Wortman J."/>
            <person name="Nusbaum C."/>
            <person name="Birren B."/>
        </authorList>
    </citation>
    <scope>NUCLEOTIDE SEQUENCE [LARGE SCALE GENOMIC DNA]</scope>
    <source>
        <strain evidence="8 9">CBS 121828</strain>
    </source>
</reference>
<evidence type="ECO:0000256" key="3">
    <source>
        <dbReference type="ARBA" id="ARBA00022552"/>
    </source>
</evidence>
<feature type="compositionally biased region" description="Basic residues" evidence="7">
    <location>
        <begin position="330"/>
        <end position="339"/>
    </location>
</feature>
<dbReference type="GO" id="GO:0000178">
    <property type="term" value="C:exosome (RNase complex)"/>
    <property type="evidence" value="ECO:0007669"/>
    <property type="project" value="TreeGrafter"/>
</dbReference>
<name>A0A0D1YC84_9EURO</name>
<dbReference type="HOGENOM" id="CLU_064339_2_0_1"/>
<gene>
    <name evidence="8" type="ORF">PV11_08078</name>
</gene>
<dbReference type="InterPro" id="IPR011082">
    <property type="entry name" value="Exosome-assoc_fac/DNA_repair"/>
</dbReference>
<dbReference type="EMBL" id="KN846953">
    <property type="protein sequence ID" value="KIV80587.1"/>
    <property type="molecule type" value="Genomic_DNA"/>
</dbReference>
<evidence type="ECO:0000313" key="8">
    <source>
        <dbReference type="EMBL" id="KIV80587.1"/>
    </source>
</evidence>
<evidence type="ECO:0000256" key="4">
    <source>
        <dbReference type="ARBA" id="ARBA00022884"/>
    </source>
</evidence>
<sequence>METTSMDTKSLLSVVEQLEENIEDLEECFEPLLDGESDFATITKKLPLLDRAKLNVLVVYAIESLLFSYLKLQGVDAKEHAVFRELARVRQYFEKIKNAEPGATTEQPSVTLNKEAAGRFIKHALAGNEKYDLERAEREAREKFLANKKLKTLEASMKERAKTKAKEEDDAEMSDALQLAAQLAAVAQPASSETSSSSEDESDDDDDQDGDDDEGDEGVQLSEGKPETFSSLMSVPEIPAQDRNEQHPAEEQASPEQTLQPQRGKKRKAPPSEEQNPAKMSKKALGKEKARAHRAEMAKRKAKRQAKKEVQKEEQKANNLKEMKRQEGKKAKKEAKKKAAANAGDG</sequence>
<evidence type="ECO:0000256" key="5">
    <source>
        <dbReference type="ARBA" id="ARBA00023242"/>
    </source>
</evidence>
<feature type="compositionally biased region" description="Basic and acidic residues" evidence="7">
    <location>
        <begin position="285"/>
        <end position="299"/>
    </location>
</feature>
<keyword evidence="5 6" id="KW-0539">Nucleus</keyword>
<dbReference type="Pfam" id="PF04000">
    <property type="entry name" value="Sas10_Utp3"/>
    <property type="match status" value="1"/>
</dbReference>
<dbReference type="InterPro" id="IPR007146">
    <property type="entry name" value="Sas10/Utp3/C1D"/>
</dbReference>
<organism evidence="8 9">
    <name type="scientific">Exophiala sideris</name>
    <dbReference type="NCBI Taxonomy" id="1016849"/>
    <lineage>
        <taxon>Eukaryota</taxon>
        <taxon>Fungi</taxon>
        <taxon>Dikarya</taxon>
        <taxon>Ascomycota</taxon>
        <taxon>Pezizomycotina</taxon>
        <taxon>Eurotiomycetes</taxon>
        <taxon>Chaetothyriomycetidae</taxon>
        <taxon>Chaetothyriales</taxon>
        <taxon>Herpotrichiellaceae</taxon>
        <taxon>Exophiala</taxon>
    </lineage>
</organism>
<feature type="compositionally biased region" description="Acidic residues" evidence="7">
    <location>
        <begin position="198"/>
        <end position="217"/>
    </location>
</feature>
<feature type="compositionally biased region" description="Basic and acidic residues" evidence="7">
    <location>
        <begin position="307"/>
        <end position="329"/>
    </location>
</feature>
<evidence type="ECO:0000256" key="1">
    <source>
        <dbReference type="ARBA" id="ARBA00004123"/>
    </source>
</evidence>
<dbReference type="GO" id="GO:0005730">
    <property type="term" value="C:nucleolus"/>
    <property type="evidence" value="ECO:0007669"/>
    <property type="project" value="TreeGrafter"/>
</dbReference>
<feature type="region of interest" description="Disordered" evidence="7">
    <location>
        <begin position="183"/>
        <end position="346"/>
    </location>
</feature>
<comment type="function">
    <text evidence="6">Required for exosome-dependent processing of pre-rRNA and small nucleolar RNA (snRNA) precursors. Involved in processing of 35S pre-rRNA at the A0, A1 and A2 sites.</text>
</comment>
<dbReference type="OrthoDB" id="1421013at2759"/>
<comment type="similarity">
    <text evidence="2 6">Belongs to the C1D family.</text>
</comment>
<dbReference type="GO" id="GO:0010468">
    <property type="term" value="P:regulation of gene expression"/>
    <property type="evidence" value="ECO:0007669"/>
    <property type="project" value="TreeGrafter"/>
</dbReference>
<dbReference type="GO" id="GO:0000460">
    <property type="term" value="P:maturation of 5.8S rRNA"/>
    <property type="evidence" value="ECO:0007669"/>
    <property type="project" value="TreeGrafter"/>
</dbReference>
<comment type="subcellular location">
    <subcellularLocation>
        <location evidence="1 6">Nucleus</location>
    </subcellularLocation>
</comment>
<keyword evidence="3 6" id="KW-0698">rRNA processing</keyword>
<dbReference type="PANTHER" id="PTHR15341:SF3">
    <property type="entry name" value="NUCLEAR NUCLEIC ACID-BINDING PROTEIN C1D"/>
    <property type="match status" value="1"/>
</dbReference>
<evidence type="ECO:0000256" key="6">
    <source>
        <dbReference type="RuleBase" id="RU368003"/>
    </source>
</evidence>
<dbReference type="AlphaFoldDB" id="A0A0D1YC84"/>
<dbReference type="PANTHER" id="PTHR15341">
    <property type="entry name" value="SUN-COR STEROID HORMONE RECEPTOR CO-REPRESSOR"/>
    <property type="match status" value="1"/>
</dbReference>
<dbReference type="GO" id="GO:0003677">
    <property type="term" value="F:DNA binding"/>
    <property type="evidence" value="ECO:0007669"/>
    <property type="project" value="TreeGrafter"/>
</dbReference>
<dbReference type="GO" id="GO:0003723">
    <property type="term" value="F:RNA binding"/>
    <property type="evidence" value="ECO:0007669"/>
    <property type="project" value="UniProtKB-UniRule"/>
</dbReference>
<protein>
    <recommendedName>
        <fullName evidence="6">Exosome complex protein</fullName>
    </recommendedName>
</protein>
<feature type="compositionally biased region" description="Low complexity" evidence="7">
    <location>
        <begin position="183"/>
        <end position="197"/>
    </location>
</feature>
<evidence type="ECO:0000256" key="7">
    <source>
        <dbReference type="SAM" id="MobiDB-lite"/>
    </source>
</evidence>
<evidence type="ECO:0000313" key="9">
    <source>
        <dbReference type="Proteomes" id="UP000053599"/>
    </source>
</evidence>
<proteinExistence type="inferred from homology"/>